<sequence>MASERAHMCCPSLRQLDDSIIEVQLREIAEMKALIADLKANPTPDDAPDTVLRPQPAASQP</sequence>
<reference evidence="2 3" key="1">
    <citation type="journal article" date="2012" name="J. Bacteriol.">
        <title>Draft Genome Sequence of Agrobacterium albertimagni Strain AOL15.</title>
        <authorList>
            <person name="Trimble W.L."/>
            <person name="Phung le T."/>
            <person name="Meyer F."/>
            <person name="Gilbert J.A."/>
            <person name="Silver S."/>
        </authorList>
    </citation>
    <scope>NUCLEOTIDE SEQUENCE [LARGE SCALE GENOMIC DNA]</scope>
    <source>
        <strain evidence="2 3">AOL15</strain>
    </source>
</reference>
<dbReference type="EMBL" id="ALJF01000013">
    <property type="protein sequence ID" value="EKF58126.1"/>
    <property type="molecule type" value="Genomic_DNA"/>
</dbReference>
<evidence type="ECO:0000313" key="3">
    <source>
        <dbReference type="Proteomes" id="UP000007123"/>
    </source>
</evidence>
<dbReference type="Proteomes" id="UP000007123">
    <property type="component" value="Unassembled WGS sequence"/>
</dbReference>
<organism evidence="2 3">
    <name type="scientific">Agrobacterium albertimagni AOL15</name>
    <dbReference type="NCBI Taxonomy" id="1156935"/>
    <lineage>
        <taxon>Bacteria</taxon>
        <taxon>Pseudomonadati</taxon>
        <taxon>Pseudomonadota</taxon>
        <taxon>Alphaproteobacteria</taxon>
        <taxon>Hyphomicrobiales</taxon>
        <taxon>Rhizobiaceae</taxon>
        <taxon>Rhizobium/Agrobacterium group</taxon>
        <taxon>Agrobacterium</taxon>
    </lineage>
</organism>
<dbReference type="AlphaFoldDB" id="K2QAP8"/>
<name>K2QAP8_9HYPH</name>
<evidence type="ECO:0000256" key="1">
    <source>
        <dbReference type="SAM" id="MobiDB-lite"/>
    </source>
</evidence>
<proteinExistence type="predicted"/>
<protein>
    <submittedName>
        <fullName evidence="2">Uncharacterized protein</fullName>
    </submittedName>
</protein>
<dbReference type="RefSeq" id="WP_006727198.1">
    <property type="nucleotide sequence ID" value="NZ_ALJF01000013.1"/>
</dbReference>
<comment type="caution">
    <text evidence="2">The sequence shown here is derived from an EMBL/GenBank/DDBJ whole genome shotgun (WGS) entry which is preliminary data.</text>
</comment>
<keyword evidence="3" id="KW-1185">Reference proteome</keyword>
<dbReference type="PATRIC" id="fig|1156935.5.peg.3255"/>
<gene>
    <name evidence="2" type="ORF">QWE_16028</name>
</gene>
<feature type="region of interest" description="Disordered" evidence="1">
    <location>
        <begin position="39"/>
        <end position="61"/>
    </location>
</feature>
<dbReference type="OrthoDB" id="517560at2"/>
<accession>K2QAP8</accession>
<evidence type="ECO:0000313" key="2">
    <source>
        <dbReference type="EMBL" id="EKF58126.1"/>
    </source>
</evidence>